<organism evidence="1 2">
    <name type="scientific">Paenibacillus borealis</name>
    <dbReference type="NCBI Taxonomy" id="160799"/>
    <lineage>
        <taxon>Bacteria</taxon>
        <taxon>Bacillati</taxon>
        <taxon>Bacillota</taxon>
        <taxon>Bacilli</taxon>
        <taxon>Bacillales</taxon>
        <taxon>Paenibacillaceae</taxon>
        <taxon>Paenibacillus</taxon>
    </lineage>
</organism>
<dbReference type="OrthoDB" id="1749157at2"/>
<accession>A0A089L978</accession>
<dbReference type="RefSeq" id="WP_042212542.1">
    <property type="nucleotide sequence ID" value="NZ_CP009285.1"/>
</dbReference>
<evidence type="ECO:0000313" key="1">
    <source>
        <dbReference type="EMBL" id="AIQ58021.1"/>
    </source>
</evidence>
<reference evidence="1" key="1">
    <citation type="submission" date="2014-08" db="EMBL/GenBank/DDBJ databases">
        <title>Comparative genomics of the Paenibacillus odorifer group.</title>
        <authorList>
            <person name="den Bakker H.C."/>
            <person name="Tsai Y.-C.Y.-C."/>
            <person name="Martin N."/>
            <person name="Korlach J."/>
            <person name="Wiedmann M."/>
        </authorList>
    </citation>
    <scope>NUCLEOTIDE SEQUENCE [LARGE SCALE GENOMIC DNA]</scope>
    <source>
        <strain evidence="1">DSM 13188</strain>
    </source>
</reference>
<protein>
    <submittedName>
        <fullName evidence="1">Uncharacterized protein</fullName>
    </submittedName>
</protein>
<dbReference type="Proteomes" id="UP000029518">
    <property type="component" value="Chromosome"/>
</dbReference>
<name>A0A089L978_PAEBO</name>
<dbReference type="KEGG" id="pbd:PBOR_14600"/>
<sequence length="194" mass="21921">MHELNGANQWHISIGGDYGLNFASYVGCSVGALRGPGGQHVWPASGSDPGLPDSDSLKLAYEQWWLELVRYKTDCILAGKHPLLHQPPGFESVADLALRQTCAGLWPAFIEWWEMEVGGQTAMRFWEAAPDIYNYINEFEVQTGRSISTFTLRIDLVYGITEPVKPVHGYLLLPPGYKYLVNKQWWITLLEEYC</sequence>
<keyword evidence="2" id="KW-1185">Reference proteome</keyword>
<proteinExistence type="predicted"/>
<dbReference type="EMBL" id="CP009285">
    <property type="protein sequence ID" value="AIQ58021.1"/>
    <property type="molecule type" value="Genomic_DNA"/>
</dbReference>
<dbReference type="AlphaFoldDB" id="A0A089L978"/>
<gene>
    <name evidence="1" type="ORF">PBOR_14600</name>
</gene>
<dbReference type="HOGENOM" id="CLU_1341346_0_0_9"/>
<evidence type="ECO:0000313" key="2">
    <source>
        <dbReference type="Proteomes" id="UP000029518"/>
    </source>
</evidence>